<protein>
    <submittedName>
        <fullName evidence="3">Phytocyanin domain</fullName>
    </submittedName>
</protein>
<dbReference type="AlphaFoldDB" id="A0A8T2AEL0"/>
<feature type="region of interest" description="Disordered" evidence="1">
    <location>
        <begin position="92"/>
        <end position="122"/>
    </location>
</feature>
<evidence type="ECO:0000259" key="2">
    <source>
        <dbReference type="PROSITE" id="PS51485"/>
    </source>
</evidence>
<dbReference type="Proteomes" id="UP000694240">
    <property type="component" value="Chromosome 9"/>
</dbReference>
<organism evidence="3 4">
    <name type="scientific">Arabidopsis thaliana x Arabidopsis arenosa</name>
    <dbReference type="NCBI Taxonomy" id="1240361"/>
    <lineage>
        <taxon>Eukaryota</taxon>
        <taxon>Viridiplantae</taxon>
        <taxon>Streptophyta</taxon>
        <taxon>Embryophyta</taxon>
        <taxon>Tracheophyta</taxon>
        <taxon>Spermatophyta</taxon>
        <taxon>Magnoliopsida</taxon>
        <taxon>eudicotyledons</taxon>
        <taxon>Gunneridae</taxon>
        <taxon>Pentapetalae</taxon>
        <taxon>rosids</taxon>
        <taxon>malvids</taxon>
        <taxon>Brassicales</taxon>
        <taxon>Brassicaceae</taxon>
        <taxon>Camelineae</taxon>
        <taxon>Arabidopsis</taxon>
    </lineage>
</organism>
<dbReference type="GO" id="GO:0009055">
    <property type="term" value="F:electron transfer activity"/>
    <property type="evidence" value="ECO:0007669"/>
    <property type="project" value="InterPro"/>
</dbReference>
<dbReference type="EMBL" id="JAEFBK010000009">
    <property type="protein sequence ID" value="KAG7570484.1"/>
    <property type="molecule type" value="Genomic_DNA"/>
</dbReference>
<evidence type="ECO:0000313" key="3">
    <source>
        <dbReference type="EMBL" id="KAG7570484.1"/>
    </source>
</evidence>
<evidence type="ECO:0000313" key="4">
    <source>
        <dbReference type="Proteomes" id="UP000694240"/>
    </source>
</evidence>
<keyword evidence="4" id="KW-1185">Reference proteome</keyword>
<feature type="domain" description="Phytocyanin" evidence="2">
    <location>
        <begin position="1"/>
        <end position="103"/>
    </location>
</feature>
<proteinExistence type="predicted"/>
<gene>
    <name evidence="3" type="ORF">ISN45_Aa04g030770</name>
</gene>
<accession>A0A8T2AEL0</accession>
<sequence>MATNFTGWETLINGPVAAGKTFRVGDTLEFKYGPSHSVDVVNKAGYDGCDDSSATENHSDGDTKIDLKTVARTKVFYLSYTWSLSRCHEASHYGRSLPSSPPTPESPPPSDFVAPPPTTGDD</sequence>
<name>A0A8T2AEL0_9BRAS</name>
<reference evidence="3 4" key="1">
    <citation type="submission" date="2020-12" db="EMBL/GenBank/DDBJ databases">
        <title>Concerted genomic and epigenomic changes stabilize Arabidopsis allopolyploids.</title>
        <authorList>
            <person name="Chen Z."/>
        </authorList>
    </citation>
    <scope>NUCLEOTIDE SEQUENCE [LARGE SCALE GENOMIC DNA]</scope>
    <source>
        <strain evidence="3">Allo738</strain>
        <tissue evidence="3">Leaf</tissue>
    </source>
</reference>
<feature type="compositionally biased region" description="Pro residues" evidence="1">
    <location>
        <begin position="99"/>
        <end position="122"/>
    </location>
</feature>
<dbReference type="Pfam" id="PF02298">
    <property type="entry name" value="Cu_bind_like"/>
    <property type="match status" value="1"/>
</dbReference>
<comment type="caution">
    <text evidence="3">The sequence shown here is derived from an EMBL/GenBank/DDBJ whole genome shotgun (WGS) entry which is preliminary data.</text>
</comment>
<evidence type="ECO:0000256" key="1">
    <source>
        <dbReference type="SAM" id="MobiDB-lite"/>
    </source>
</evidence>
<dbReference type="PROSITE" id="PS51485">
    <property type="entry name" value="PHYTOCYANIN"/>
    <property type="match status" value="1"/>
</dbReference>
<dbReference type="InterPro" id="IPR003245">
    <property type="entry name" value="Phytocyanin_dom"/>
</dbReference>